<accession>A0A812E0F2</accession>
<evidence type="ECO:0000313" key="3">
    <source>
        <dbReference type="Proteomes" id="UP000597762"/>
    </source>
</evidence>
<organism evidence="2 3">
    <name type="scientific">Acanthosepion pharaonis</name>
    <name type="common">Pharaoh cuttlefish</name>
    <name type="synonym">Sepia pharaonis</name>
    <dbReference type="NCBI Taxonomy" id="158019"/>
    <lineage>
        <taxon>Eukaryota</taxon>
        <taxon>Metazoa</taxon>
        <taxon>Spiralia</taxon>
        <taxon>Lophotrochozoa</taxon>
        <taxon>Mollusca</taxon>
        <taxon>Cephalopoda</taxon>
        <taxon>Coleoidea</taxon>
        <taxon>Decapodiformes</taxon>
        <taxon>Sepiida</taxon>
        <taxon>Sepiina</taxon>
        <taxon>Sepiidae</taxon>
        <taxon>Acanthosepion</taxon>
    </lineage>
</organism>
<evidence type="ECO:0000313" key="2">
    <source>
        <dbReference type="EMBL" id="CAE1310945.1"/>
    </source>
</evidence>
<dbReference type="AlphaFoldDB" id="A0A812E0F2"/>
<keyword evidence="3" id="KW-1185">Reference proteome</keyword>
<keyword evidence="1" id="KW-0472">Membrane</keyword>
<keyword evidence="1" id="KW-1133">Transmembrane helix</keyword>
<feature type="transmembrane region" description="Helical" evidence="1">
    <location>
        <begin position="157"/>
        <end position="178"/>
    </location>
</feature>
<name>A0A812E0F2_ACAPH</name>
<protein>
    <submittedName>
        <fullName evidence="2">Uncharacterized protein</fullName>
    </submittedName>
</protein>
<keyword evidence="1" id="KW-0812">Transmembrane</keyword>
<gene>
    <name evidence="2" type="ORF">SPHA_62435</name>
</gene>
<feature type="transmembrane region" description="Helical" evidence="1">
    <location>
        <begin position="190"/>
        <end position="212"/>
    </location>
</feature>
<dbReference type="EMBL" id="CAHIKZ030004467">
    <property type="protein sequence ID" value="CAE1310945.1"/>
    <property type="molecule type" value="Genomic_DNA"/>
</dbReference>
<proteinExistence type="predicted"/>
<reference evidence="2" key="1">
    <citation type="submission" date="2021-01" db="EMBL/GenBank/DDBJ databases">
        <authorList>
            <person name="Li R."/>
            <person name="Bekaert M."/>
        </authorList>
    </citation>
    <scope>NUCLEOTIDE SEQUENCE</scope>
    <source>
        <strain evidence="2">Farmed</strain>
    </source>
</reference>
<evidence type="ECO:0000256" key="1">
    <source>
        <dbReference type="SAM" id="Phobius"/>
    </source>
</evidence>
<feature type="transmembrane region" description="Helical" evidence="1">
    <location>
        <begin position="232"/>
        <end position="253"/>
    </location>
</feature>
<comment type="caution">
    <text evidence="2">The sequence shown here is derived from an EMBL/GenBank/DDBJ whole genome shotgun (WGS) entry which is preliminary data.</text>
</comment>
<dbReference type="Proteomes" id="UP000597762">
    <property type="component" value="Unassembled WGS sequence"/>
</dbReference>
<sequence length="256" mass="30205">MAKKEFCLFFLPCKSLFIQPPHHLNHHYPPHFQNLSFCFNLCPSLCLILYSHSHSPSLTFTGSHIFLPLIGPSLTLSYLPPIRPYLASSYFYIPLIRPSLTLSYLPAIRPDLALSYFYISPIRPFLAPFYFNIHPRKLYLVPSLFLYSSYMARSDSLLSFAYETLSGFLLFLYLPYLAPSYFYFPPKKAFTGYLLMKYFLFFYIHILITIFAYHSLLLSKKFSFLYFSSSSIYSSFFISFLNFFFLYLFVFLFKSF</sequence>